<proteinExistence type="predicted"/>
<sequence>MDFIKTGSKNRETYTYTFMSDGQKKTVTLVAGQDDITKEWIDELHRADDRTVYSNNKNANPDLQEKKTRHILKKKWNTSLDSPKPSAYDVKKGKFVEQSVVMPASYETPEQELLNDCLEKLSADEARFLRRVVKHGEATKLAEEYHVSNKTINAWKNKLINKIKKF</sequence>
<reference evidence="1 2" key="1">
    <citation type="journal article" date="2013" name="ISME J.">
        <title>Multifactorial diversity sustains microbial community stability.</title>
        <authorList>
            <person name="Erkus O."/>
            <person name="de Jager V.C."/>
            <person name="Spus M."/>
            <person name="van Alen-Boerrigter I.J."/>
            <person name="van Rijswijck I.M."/>
            <person name="Hazelwood L."/>
            <person name="Janssen P.W."/>
            <person name="van Hijum S.A."/>
            <person name="Kleerebezem M."/>
            <person name="Smid E.J."/>
        </authorList>
    </citation>
    <scope>NUCLEOTIDE SEQUENCE [LARGE SCALE GENOMIC DNA]</scope>
    <source>
        <strain evidence="1 2">TIFN3</strain>
    </source>
</reference>
<dbReference type="PATRIC" id="fig|1234873.3.peg.690"/>
<organism evidence="1 2">
    <name type="scientific">Lactococcus cremoris subsp. cremoris TIFN3</name>
    <dbReference type="NCBI Taxonomy" id="1234873"/>
    <lineage>
        <taxon>Bacteria</taxon>
        <taxon>Bacillati</taxon>
        <taxon>Bacillota</taxon>
        <taxon>Bacilli</taxon>
        <taxon>Lactobacillales</taxon>
        <taxon>Streptococcaceae</taxon>
        <taxon>Lactococcus</taxon>
        <taxon>Lactococcus cremoris subsp. cremoris</taxon>
    </lineage>
</organism>
<gene>
    <name evidence="1" type="ORF">LLT3_13740</name>
</gene>
<evidence type="ECO:0000313" key="1">
    <source>
        <dbReference type="EMBL" id="EQC95729.1"/>
    </source>
</evidence>
<name>T0WRA2_LACLC</name>
<protein>
    <submittedName>
        <fullName evidence="1">Uncharacterized protein</fullName>
    </submittedName>
</protein>
<accession>T0WRA2</accession>
<evidence type="ECO:0000313" key="2">
    <source>
        <dbReference type="Proteomes" id="UP000015664"/>
    </source>
</evidence>
<comment type="caution">
    <text evidence="1">The sequence shown here is derived from an EMBL/GenBank/DDBJ whole genome shotgun (WGS) entry which is preliminary data.</text>
</comment>
<dbReference type="Proteomes" id="UP000015664">
    <property type="component" value="Unassembled WGS sequence"/>
</dbReference>
<dbReference type="EMBL" id="ATBE01000078">
    <property type="protein sequence ID" value="EQC95729.1"/>
    <property type="molecule type" value="Genomic_DNA"/>
</dbReference>
<dbReference type="AlphaFoldDB" id="T0WRA2"/>